<keyword evidence="4 11" id="KW-1133">Transmembrane helix</keyword>
<feature type="transmembrane region" description="Helical" evidence="11">
    <location>
        <begin position="345"/>
        <end position="367"/>
    </location>
</feature>
<dbReference type="Pfam" id="PF00654">
    <property type="entry name" value="Voltage_CLC"/>
    <property type="match status" value="1"/>
</dbReference>
<gene>
    <name evidence="13" type="ORF">CFter6_1967</name>
</gene>
<keyword evidence="6 11" id="KW-0472">Membrane</keyword>
<dbReference type="SUPFAM" id="SSF54631">
    <property type="entry name" value="CBS-domain pair"/>
    <property type="match status" value="1"/>
</dbReference>
<evidence type="ECO:0000313" key="14">
    <source>
        <dbReference type="Proteomes" id="UP000072421"/>
    </source>
</evidence>
<evidence type="ECO:0000256" key="6">
    <source>
        <dbReference type="ARBA" id="ARBA00023136"/>
    </source>
</evidence>
<feature type="transmembrane region" description="Helical" evidence="11">
    <location>
        <begin position="34"/>
        <end position="52"/>
    </location>
</feature>
<dbReference type="InterPro" id="IPR001807">
    <property type="entry name" value="ClC"/>
</dbReference>
<name>A0A127PA15_9BURK</name>
<dbReference type="PROSITE" id="PS51371">
    <property type="entry name" value="CBS"/>
    <property type="match status" value="2"/>
</dbReference>
<dbReference type="PATRIC" id="fig|158899.10.peg.1970"/>
<feature type="transmembrane region" description="Helical" evidence="11">
    <location>
        <begin position="170"/>
        <end position="189"/>
    </location>
</feature>
<evidence type="ECO:0000256" key="2">
    <source>
        <dbReference type="ARBA" id="ARBA00022448"/>
    </source>
</evidence>
<dbReference type="InterPro" id="IPR050368">
    <property type="entry name" value="ClC-type_chloride_channel"/>
</dbReference>
<dbReference type="Pfam" id="PF00571">
    <property type="entry name" value="CBS"/>
    <property type="match status" value="1"/>
</dbReference>
<comment type="subcellular location">
    <subcellularLocation>
        <location evidence="1">Membrane</location>
        <topology evidence="1">Multi-pass membrane protein</topology>
    </subcellularLocation>
</comment>
<dbReference type="AlphaFoldDB" id="A0A127PA15"/>
<keyword evidence="3 11" id="KW-0812">Transmembrane</keyword>
<dbReference type="NCBIfam" id="NF002505">
    <property type="entry name" value="PRK01862.1"/>
    <property type="match status" value="1"/>
</dbReference>
<keyword evidence="2" id="KW-0813">Transport</keyword>
<protein>
    <submittedName>
        <fullName evidence="13">CBS domain protein</fullName>
    </submittedName>
</protein>
<dbReference type="InterPro" id="IPR046342">
    <property type="entry name" value="CBS_dom_sf"/>
</dbReference>
<proteinExistence type="predicted"/>
<feature type="domain" description="CBS" evidence="12">
    <location>
        <begin position="527"/>
        <end position="589"/>
    </location>
</feature>
<dbReference type="Gene3D" id="1.10.3080.10">
    <property type="entry name" value="Clc chloride channel"/>
    <property type="match status" value="1"/>
</dbReference>
<dbReference type="GO" id="GO:0005254">
    <property type="term" value="F:chloride channel activity"/>
    <property type="evidence" value="ECO:0007669"/>
    <property type="project" value="UniProtKB-KW"/>
</dbReference>
<feature type="transmembrane region" description="Helical" evidence="11">
    <location>
        <begin position="201"/>
        <end position="223"/>
    </location>
</feature>
<evidence type="ECO:0000256" key="5">
    <source>
        <dbReference type="ARBA" id="ARBA00023065"/>
    </source>
</evidence>
<dbReference type="PANTHER" id="PTHR43427:SF6">
    <property type="entry name" value="CHLORIDE CHANNEL PROTEIN CLC-E"/>
    <property type="match status" value="1"/>
</dbReference>
<dbReference type="OrthoDB" id="9767361at2"/>
<keyword evidence="8" id="KW-0868">Chloride</keyword>
<evidence type="ECO:0000256" key="10">
    <source>
        <dbReference type="PROSITE-ProRule" id="PRU00703"/>
    </source>
</evidence>
<keyword evidence="5" id="KW-0406">Ion transport</keyword>
<feature type="transmembrane region" description="Helical" evidence="11">
    <location>
        <begin position="320"/>
        <end position="338"/>
    </location>
</feature>
<keyword evidence="7" id="KW-0869">Chloride channel</keyword>
<sequence>MPSSSTVRSTAGSTLLRYRIRLQRLFHFSESHSMLLWAAVVGFLGALATVLFRECIYGLQQLLTGHSGSFVAMAKSLSWPMRLLLPAAGGLLAGAILVLAKRVPSSATSDYMEAVAIGDGNIPVRQSLLRSLSSLATVVSGGSIGREGPMVQLAALAASLVGRFTHFSPARLRLLVACGAAAGITSAYNAPIAGAFFVTEIVLGAIVMESFGPVVVASVVANITMRELPGYHPAYEMPPFPPVAGIEILWFVLLGIMAGVAAPQFLRLLAFSKKMFTRTALPLPLRLGLGGLLVGLISVWMPEVWGNGYSVVNSLLHTPWLWWSVLLVLVLKVLATAITTGSGAVGGIFTPTLFVGAAIGYLFGQLMHIILPDLTSAPFAYAMVGMGAFLAAATSAPLMAILMIFEMTLSYQVVLPLMLSCVVAYFIARSINGASMYDITIKRNRDAQERVRLRGIHMNELIRPADTVLPLTAPFAEISGLFLKYPVKYIYIVDQRNRYCGVVALQDITSCLLEKSETQGKVAADFVRREFLHVVTPEMSLGDALQSFLDHQGERLPVVRSHEDPELLGAVYKTSLLDAYFRLDRSQELHA</sequence>
<dbReference type="GO" id="GO:0034707">
    <property type="term" value="C:chloride channel complex"/>
    <property type="evidence" value="ECO:0007669"/>
    <property type="project" value="UniProtKB-KW"/>
</dbReference>
<keyword evidence="10" id="KW-0129">CBS domain</keyword>
<dbReference type="Gene3D" id="3.10.580.10">
    <property type="entry name" value="CBS-domain"/>
    <property type="match status" value="1"/>
</dbReference>
<evidence type="ECO:0000313" key="13">
    <source>
        <dbReference type="EMBL" id="AMO94660.1"/>
    </source>
</evidence>
<evidence type="ECO:0000256" key="11">
    <source>
        <dbReference type="SAM" id="Phobius"/>
    </source>
</evidence>
<dbReference type="PANTHER" id="PTHR43427">
    <property type="entry name" value="CHLORIDE CHANNEL PROTEIN CLC-E"/>
    <property type="match status" value="1"/>
</dbReference>
<feature type="transmembrane region" description="Helical" evidence="11">
    <location>
        <begin position="409"/>
        <end position="428"/>
    </location>
</feature>
<evidence type="ECO:0000256" key="7">
    <source>
        <dbReference type="ARBA" id="ARBA00023173"/>
    </source>
</evidence>
<feature type="domain" description="CBS" evidence="12">
    <location>
        <begin position="458"/>
        <end position="518"/>
    </location>
</feature>
<evidence type="ECO:0000256" key="9">
    <source>
        <dbReference type="ARBA" id="ARBA00023303"/>
    </source>
</evidence>
<keyword evidence="9" id="KW-0407">Ion channel</keyword>
<dbReference type="RefSeq" id="WP_061539662.1">
    <property type="nucleotide sequence ID" value="NZ_CP013232.1"/>
</dbReference>
<feature type="transmembrane region" description="Helical" evidence="11">
    <location>
        <begin position="283"/>
        <end position="300"/>
    </location>
</feature>
<dbReference type="Proteomes" id="UP000072421">
    <property type="component" value="Chromosome"/>
</dbReference>
<dbReference type="SUPFAM" id="SSF81340">
    <property type="entry name" value="Clc chloride channel"/>
    <property type="match status" value="1"/>
</dbReference>
<accession>A0A127PA15</accession>
<evidence type="ECO:0000259" key="12">
    <source>
        <dbReference type="PROSITE" id="PS51371"/>
    </source>
</evidence>
<dbReference type="InterPro" id="IPR014743">
    <property type="entry name" value="Cl-channel_core"/>
</dbReference>
<evidence type="ECO:0000256" key="8">
    <source>
        <dbReference type="ARBA" id="ARBA00023214"/>
    </source>
</evidence>
<evidence type="ECO:0000256" key="4">
    <source>
        <dbReference type="ARBA" id="ARBA00022989"/>
    </source>
</evidence>
<dbReference type="PRINTS" id="PR00762">
    <property type="entry name" value="CLCHANNEL"/>
</dbReference>
<feature type="transmembrane region" description="Helical" evidence="11">
    <location>
        <begin position="379"/>
        <end position="402"/>
    </location>
</feature>
<dbReference type="InterPro" id="IPR000644">
    <property type="entry name" value="CBS_dom"/>
</dbReference>
<evidence type="ECO:0000256" key="3">
    <source>
        <dbReference type="ARBA" id="ARBA00022692"/>
    </source>
</evidence>
<dbReference type="EMBL" id="CP013232">
    <property type="protein sequence ID" value="AMO94660.1"/>
    <property type="molecule type" value="Genomic_DNA"/>
</dbReference>
<organism evidence="13">
    <name type="scientific">Collimonas fungivorans</name>
    <dbReference type="NCBI Taxonomy" id="158899"/>
    <lineage>
        <taxon>Bacteria</taxon>
        <taxon>Pseudomonadati</taxon>
        <taxon>Pseudomonadota</taxon>
        <taxon>Betaproteobacteria</taxon>
        <taxon>Burkholderiales</taxon>
        <taxon>Oxalobacteraceae</taxon>
        <taxon>Collimonas</taxon>
    </lineage>
</organism>
<evidence type="ECO:0000256" key="1">
    <source>
        <dbReference type="ARBA" id="ARBA00004141"/>
    </source>
</evidence>
<dbReference type="CDD" id="cd00400">
    <property type="entry name" value="Voltage_gated_ClC"/>
    <property type="match status" value="1"/>
</dbReference>
<reference evidence="13 14" key="1">
    <citation type="submission" date="2015-11" db="EMBL/GenBank/DDBJ databases">
        <title>Exploring the genomic traits of fungus-feeding bacterial genus Collimonas.</title>
        <authorList>
            <person name="Song C."/>
            <person name="Schmidt R."/>
            <person name="de Jager V."/>
            <person name="Krzyzanowska D."/>
            <person name="Jongedijk E."/>
            <person name="Cankar K."/>
            <person name="Beekwilder J."/>
            <person name="van Veen A."/>
            <person name="de Boer W."/>
            <person name="van Veen J.A."/>
            <person name="Garbeva P."/>
        </authorList>
    </citation>
    <scope>NUCLEOTIDE SEQUENCE [LARGE SCALE GENOMIC DNA]</scope>
    <source>
        <strain evidence="13 14">Ter6</strain>
    </source>
</reference>
<feature type="transmembrane region" description="Helical" evidence="11">
    <location>
        <begin position="243"/>
        <end position="262"/>
    </location>
</feature>
<feature type="transmembrane region" description="Helical" evidence="11">
    <location>
        <begin position="83"/>
        <end position="100"/>
    </location>
</feature>